<dbReference type="EMBL" id="CP051152">
    <property type="protein sequence ID" value="QJQ04661.1"/>
    <property type="molecule type" value="Genomic_DNA"/>
</dbReference>
<gene>
    <name evidence="3" type="ORF">EJG51_001000</name>
</gene>
<name>A0A6M4A027_9BURK</name>
<dbReference type="Proteomes" id="UP000274350">
    <property type="component" value="Chromosome"/>
</dbReference>
<dbReference type="KEGG" id="upi:EJG51_001000"/>
<dbReference type="AlphaFoldDB" id="A0A6M4A027"/>
<evidence type="ECO:0000313" key="3">
    <source>
        <dbReference type="EMBL" id="QJQ04661.1"/>
    </source>
</evidence>
<sequence>MFRSAVGIFFMTVAVSSGVQAATSPAKEQLINRVLQLWHVENIGTTMLQEPVAESLRQSRSLLQGRVSLEKQDAAMKEITQYAKEFFDDATPIVRGSAQKMIPSTVAPILAEKFSEEELRQIIALLESPVKKKFESAIPEMQSALGKKIAQDTGPAINPKLEALKERIGLKMRAAIAP</sequence>
<dbReference type="OrthoDB" id="8902809at2"/>
<reference evidence="3 4" key="1">
    <citation type="journal article" date="2019" name="Int. J. Syst. Evol. Microbiol.">
        <title>Undibacterium piscinae sp. nov., isolated from Korean shiner intestine.</title>
        <authorList>
            <person name="Lee S.Y."/>
            <person name="Kang W."/>
            <person name="Kim P.S."/>
            <person name="Kim H.S."/>
            <person name="Sung H."/>
            <person name="Shin N.R."/>
            <person name="Whon T.W."/>
            <person name="Yun J.H."/>
            <person name="Lee J.Y."/>
            <person name="Lee J.Y."/>
            <person name="Jung M.J."/>
            <person name="Jeong Y.S."/>
            <person name="Tak E.J."/>
            <person name="Han J.E."/>
            <person name="Hyun D.W."/>
            <person name="Kang M.S."/>
            <person name="Lee K.E."/>
            <person name="Lee B.H."/>
            <person name="Bae J.W."/>
        </authorList>
    </citation>
    <scope>NUCLEOTIDE SEQUENCE [LARGE SCALE GENOMIC DNA]</scope>
    <source>
        <strain evidence="3 4">S11R28</strain>
    </source>
</reference>
<dbReference type="Pfam" id="PF09832">
    <property type="entry name" value="DUF2059"/>
    <property type="match status" value="1"/>
</dbReference>
<accession>A0A6M4A027</accession>
<evidence type="ECO:0000259" key="2">
    <source>
        <dbReference type="Pfam" id="PF09832"/>
    </source>
</evidence>
<dbReference type="InterPro" id="IPR018637">
    <property type="entry name" value="DUF2059"/>
</dbReference>
<keyword evidence="1" id="KW-0732">Signal</keyword>
<proteinExistence type="predicted"/>
<evidence type="ECO:0000313" key="4">
    <source>
        <dbReference type="Proteomes" id="UP000274350"/>
    </source>
</evidence>
<feature type="chain" id="PRO_5027048799" evidence="1">
    <location>
        <begin position="22"/>
        <end position="178"/>
    </location>
</feature>
<keyword evidence="4" id="KW-1185">Reference proteome</keyword>
<feature type="signal peptide" evidence="1">
    <location>
        <begin position="1"/>
        <end position="21"/>
    </location>
</feature>
<feature type="domain" description="DUF2059" evidence="2">
    <location>
        <begin position="105"/>
        <end position="159"/>
    </location>
</feature>
<protein>
    <submittedName>
        <fullName evidence="3">DUF2059 domain-containing protein</fullName>
    </submittedName>
</protein>
<organism evidence="3 4">
    <name type="scientific">Undibacterium piscinae</name>
    <dbReference type="NCBI Taxonomy" id="2495591"/>
    <lineage>
        <taxon>Bacteria</taxon>
        <taxon>Pseudomonadati</taxon>
        <taxon>Pseudomonadota</taxon>
        <taxon>Betaproteobacteria</taxon>
        <taxon>Burkholderiales</taxon>
        <taxon>Oxalobacteraceae</taxon>
        <taxon>Undibacterium</taxon>
    </lineage>
</organism>
<evidence type="ECO:0000256" key="1">
    <source>
        <dbReference type="SAM" id="SignalP"/>
    </source>
</evidence>